<dbReference type="InterPro" id="IPR029058">
    <property type="entry name" value="AB_hydrolase_fold"/>
</dbReference>
<dbReference type="EMBL" id="JARQWQ010000063">
    <property type="protein sequence ID" value="KAK2555317.1"/>
    <property type="molecule type" value="Genomic_DNA"/>
</dbReference>
<dbReference type="PANTHER" id="PTHR15913">
    <property type="entry name" value="ACID CLUSTER PROTEIN 33"/>
    <property type="match status" value="1"/>
</dbReference>
<reference evidence="4" key="2">
    <citation type="journal article" date="2023" name="Science">
        <title>Genomic signatures of disease resistance in endangered staghorn corals.</title>
        <authorList>
            <person name="Vollmer S.V."/>
            <person name="Selwyn J.D."/>
            <person name="Despard B.A."/>
            <person name="Roesel C.L."/>
        </authorList>
    </citation>
    <scope>NUCLEOTIDE SEQUENCE</scope>
    <source>
        <strain evidence="4">K2</strain>
    </source>
</reference>
<dbReference type="SUPFAM" id="SSF53474">
    <property type="entry name" value="alpha/beta-Hydrolases"/>
    <property type="match status" value="1"/>
</dbReference>
<evidence type="ECO:0000256" key="1">
    <source>
        <dbReference type="ARBA" id="ARBA00004496"/>
    </source>
</evidence>
<evidence type="ECO:0000256" key="2">
    <source>
        <dbReference type="ARBA" id="ARBA00008645"/>
    </source>
</evidence>
<evidence type="ECO:0000313" key="4">
    <source>
        <dbReference type="EMBL" id="KAK2555317.1"/>
    </source>
</evidence>
<comment type="subcellular location">
    <subcellularLocation>
        <location evidence="1">Cytoplasm</location>
    </subcellularLocation>
</comment>
<keyword evidence="5" id="KW-1185">Reference proteome</keyword>
<dbReference type="Proteomes" id="UP001249851">
    <property type="component" value="Unassembled WGS sequence"/>
</dbReference>
<sequence length="261" mass="29723">MASTLSAIAQSQEYISFRSTVPLRRIVVDSSDEKEWLLYDAGPRSVRCPLICLPPASGTADVFFKQILTLSSLGYRVISVEYPTYWTYSEWTEGFLRLLDFLKLDEKFAELTFKSPRVHSLILCNAFADTSVFQQTATASTFWVMPAFVLKKMIMNNFTVQEVDEDIADSIDFMVERPVKDELYKCYPDAKRAHLKNGGNFPYLCRSADVNLYLQIHLRQFMGKRFSAMDPKCMSEEDMMSCGLLPSSPPPSVVSSEEDED</sequence>
<dbReference type="PANTHER" id="PTHR15913:SF0">
    <property type="entry name" value="MASPARDIN"/>
    <property type="match status" value="1"/>
</dbReference>
<comment type="caution">
    <text evidence="4">The sequence shown here is derived from an EMBL/GenBank/DDBJ whole genome shotgun (WGS) entry which is preliminary data.</text>
</comment>
<gene>
    <name evidence="4" type="ORF">P5673_022946</name>
</gene>
<name>A0AAD9UZC2_ACRCE</name>
<proteinExistence type="inferred from homology"/>
<accession>A0AAD9UZC2</accession>
<comment type="similarity">
    <text evidence="2">Belongs to the AB hydrolase superfamily.</text>
</comment>
<dbReference type="GO" id="GO:0005737">
    <property type="term" value="C:cytoplasm"/>
    <property type="evidence" value="ECO:0007669"/>
    <property type="project" value="UniProtKB-SubCell"/>
</dbReference>
<keyword evidence="3" id="KW-0963">Cytoplasm</keyword>
<protein>
    <submittedName>
        <fullName evidence="4">Maspardin</fullName>
    </submittedName>
</protein>
<dbReference type="AlphaFoldDB" id="A0AAD9UZC2"/>
<evidence type="ECO:0000256" key="3">
    <source>
        <dbReference type="ARBA" id="ARBA00022490"/>
    </source>
</evidence>
<reference evidence="4" key="1">
    <citation type="journal article" date="2023" name="G3 (Bethesda)">
        <title>Whole genome assembly and annotation of the endangered Caribbean coral Acropora cervicornis.</title>
        <authorList>
            <person name="Selwyn J.D."/>
            <person name="Vollmer S.V."/>
        </authorList>
    </citation>
    <scope>NUCLEOTIDE SEQUENCE</scope>
    <source>
        <strain evidence="4">K2</strain>
    </source>
</reference>
<organism evidence="4 5">
    <name type="scientific">Acropora cervicornis</name>
    <name type="common">Staghorn coral</name>
    <dbReference type="NCBI Taxonomy" id="6130"/>
    <lineage>
        <taxon>Eukaryota</taxon>
        <taxon>Metazoa</taxon>
        <taxon>Cnidaria</taxon>
        <taxon>Anthozoa</taxon>
        <taxon>Hexacorallia</taxon>
        <taxon>Scleractinia</taxon>
        <taxon>Astrocoeniina</taxon>
        <taxon>Acroporidae</taxon>
        <taxon>Acropora</taxon>
    </lineage>
</organism>
<dbReference type="InterPro" id="IPR026151">
    <property type="entry name" value="Maspardin"/>
</dbReference>
<evidence type="ECO:0000313" key="5">
    <source>
        <dbReference type="Proteomes" id="UP001249851"/>
    </source>
</evidence>